<dbReference type="Gene3D" id="3.30.70.100">
    <property type="match status" value="1"/>
</dbReference>
<proteinExistence type="predicted"/>
<dbReference type="InterPro" id="IPR017969">
    <property type="entry name" value="Heavy-metal-associated_CS"/>
</dbReference>
<dbReference type="InterPro" id="IPR006121">
    <property type="entry name" value="HMA_dom"/>
</dbReference>
<dbReference type="Pfam" id="PF00403">
    <property type="entry name" value="HMA"/>
    <property type="match status" value="1"/>
</dbReference>
<evidence type="ECO:0000313" key="4">
    <source>
        <dbReference type="EMBL" id="MBF4808846.1"/>
    </source>
</evidence>
<dbReference type="Proteomes" id="UP000772566">
    <property type="component" value="Unassembled WGS sequence"/>
</dbReference>
<protein>
    <submittedName>
        <fullName evidence="4">Heavy-metal-associated domain-containing protein</fullName>
    </submittedName>
</protein>
<dbReference type="CDD" id="cd00371">
    <property type="entry name" value="HMA"/>
    <property type="match status" value="1"/>
</dbReference>
<accession>A0A930VYD9</accession>
<keyword evidence="2" id="KW-1133">Transmembrane helix</keyword>
<feature type="domain" description="HMA" evidence="3">
    <location>
        <begin position="65"/>
        <end position="129"/>
    </location>
</feature>
<dbReference type="InterPro" id="IPR036163">
    <property type="entry name" value="HMA_dom_sf"/>
</dbReference>
<dbReference type="SUPFAM" id="SSF55008">
    <property type="entry name" value="HMA, heavy metal-associated domain"/>
    <property type="match status" value="1"/>
</dbReference>
<dbReference type="GO" id="GO:0046872">
    <property type="term" value="F:metal ion binding"/>
    <property type="evidence" value="ECO:0007669"/>
    <property type="project" value="UniProtKB-KW"/>
</dbReference>
<feature type="transmembrane region" description="Helical" evidence="2">
    <location>
        <begin position="6"/>
        <end position="24"/>
    </location>
</feature>
<dbReference type="AlphaFoldDB" id="A0A930VYD9"/>
<keyword evidence="2" id="KW-0812">Transmembrane</keyword>
<dbReference type="PROSITE" id="PS50846">
    <property type="entry name" value="HMA_2"/>
    <property type="match status" value="1"/>
</dbReference>
<reference evidence="4" key="1">
    <citation type="submission" date="2020-04" db="EMBL/GenBank/DDBJ databases">
        <title>Deep metagenomics examines the oral microbiome during advanced dental caries in children, revealing novel taxa and co-occurrences with host molecules.</title>
        <authorList>
            <person name="Baker J.L."/>
            <person name="Morton J.T."/>
            <person name="Dinis M."/>
            <person name="Alvarez R."/>
            <person name="Tran N.C."/>
            <person name="Knight R."/>
            <person name="Edlund A."/>
        </authorList>
    </citation>
    <scope>NUCLEOTIDE SEQUENCE</scope>
    <source>
        <strain evidence="4">JCVI_22A_bin.2</strain>
    </source>
</reference>
<gene>
    <name evidence="4" type="ORF">HXK23_01255</name>
</gene>
<organism evidence="4 5">
    <name type="scientific">Lancefieldella parvula</name>
    <dbReference type="NCBI Taxonomy" id="1382"/>
    <lineage>
        <taxon>Bacteria</taxon>
        <taxon>Bacillati</taxon>
        <taxon>Actinomycetota</taxon>
        <taxon>Coriobacteriia</taxon>
        <taxon>Coriobacteriales</taxon>
        <taxon>Atopobiaceae</taxon>
        <taxon>Lancefieldella</taxon>
    </lineage>
</organism>
<evidence type="ECO:0000256" key="2">
    <source>
        <dbReference type="SAM" id="Phobius"/>
    </source>
</evidence>
<name>A0A930VYD9_9ACTN</name>
<evidence type="ECO:0000313" key="5">
    <source>
        <dbReference type="Proteomes" id="UP000772566"/>
    </source>
</evidence>
<evidence type="ECO:0000256" key="1">
    <source>
        <dbReference type="ARBA" id="ARBA00022723"/>
    </source>
</evidence>
<sequence>MSPINIIVILAVVALCGFAIYRVYGIAAGKKGCCSDEGTGVTTCNTEQVSAADGPEDKDESHYPYVQTFEIGGMTCQNCVNHVTRALDSIEGTWAQVTLAGGQARILSKNPIDVDAYRAAVEKEGYRLRA</sequence>
<comment type="caution">
    <text evidence="4">The sequence shown here is derived from an EMBL/GenBank/DDBJ whole genome shotgun (WGS) entry which is preliminary data.</text>
</comment>
<dbReference type="PROSITE" id="PS01047">
    <property type="entry name" value="HMA_1"/>
    <property type="match status" value="1"/>
</dbReference>
<evidence type="ECO:0000259" key="3">
    <source>
        <dbReference type="PROSITE" id="PS50846"/>
    </source>
</evidence>
<dbReference type="EMBL" id="JABZGT010000035">
    <property type="protein sequence ID" value="MBF4808846.1"/>
    <property type="molecule type" value="Genomic_DNA"/>
</dbReference>
<keyword evidence="2" id="KW-0472">Membrane</keyword>
<keyword evidence="1" id="KW-0479">Metal-binding</keyword>